<accession>A0A392RET8</accession>
<proteinExistence type="predicted"/>
<dbReference type="Proteomes" id="UP000265520">
    <property type="component" value="Unassembled WGS sequence"/>
</dbReference>
<feature type="non-terminal residue" evidence="2">
    <location>
        <position position="1"/>
    </location>
</feature>
<dbReference type="EMBL" id="LXQA010220641">
    <property type="protein sequence ID" value="MCI35143.1"/>
    <property type="molecule type" value="Genomic_DNA"/>
</dbReference>
<keyword evidence="3" id="KW-1185">Reference proteome</keyword>
<comment type="caution">
    <text evidence="2">The sequence shown here is derived from an EMBL/GenBank/DDBJ whole genome shotgun (WGS) entry which is preliminary data.</text>
</comment>
<evidence type="ECO:0000313" key="3">
    <source>
        <dbReference type="Proteomes" id="UP000265520"/>
    </source>
</evidence>
<reference evidence="2 3" key="1">
    <citation type="journal article" date="2018" name="Front. Plant Sci.">
        <title>Red Clover (Trifolium pratense) and Zigzag Clover (T. medium) - A Picture of Genomic Similarities and Differences.</title>
        <authorList>
            <person name="Dluhosova J."/>
            <person name="Istvanek J."/>
            <person name="Nedelnik J."/>
            <person name="Repkova J."/>
        </authorList>
    </citation>
    <scope>NUCLEOTIDE SEQUENCE [LARGE SCALE GENOMIC DNA]</scope>
    <source>
        <strain evidence="3">cv. 10/8</strain>
        <tissue evidence="2">Leaf</tissue>
    </source>
</reference>
<sequence>CFHCECKRPPDEFLENKVQDNKYSSGPNFNKPGSRQEVSNAWNFDFDDNESDGADVAAFEYADSHGIDKDFPSDNNARRVAWEDDFEKNSSRVSGSHDEEYVNPGASRPRTGFDDFDDEDDIDSYELDTQTGSNSAR</sequence>
<feature type="compositionally biased region" description="Basic and acidic residues" evidence="1">
    <location>
        <begin position="86"/>
        <end position="100"/>
    </location>
</feature>
<protein>
    <submittedName>
        <fullName evidence="2">DNA polymerase</fullName>
    </submittedName>
</protein>
<organism evidence="2 3">
    <name type="scientific">Trifolium medium</name>
    <dbReference type="NCBI Taxonomy" id="97028"/>
    <lineage>
        <taxon>Eukaryota</taxon>
        <taxon>Viridiplantae</taxon>
        <taxon>Streptophyta</taxon>
        <taxon>Embryophyta</taxon>
        <taxon>Tracheophyta</taxon>
        <taxon>Spermatophyta</taxon>
        <taxon>Magnoliopsida</taxon>
        <taxon>eudicotyledons</taxon>
        <taxon>Gunneridae</taxon>
        <taxon>Pentapetalae</taxon>
        <taxon>rosids</taxon>
        <taxon>fabids</taxon>
        <taxon>Fabales</taxon>
        <taxon>Fabaceae</taxon>
        <taxon>Papilionoideae</taxon>
        <taxon>50 kb inversion clade</taxon>
        <taxon>NPAAA clade</taxon>
        <taxon>Hologalegina</taxon>
        <taxon>IRL clade</taxon>
        <taxon>Trifolieae</taxon>
        <taxon>Trifolium</taxon>
    </lineage>
</organism>
<evidence type="ECO:0000313" key="2">
    <source>
        <dbReference type="EMBL" id="MCI35143.1"/>
    </source>
</evidence>
<feature type="non-terminal residue" evidence="2">
    <location>
        <position position="137"/>
    </location>
</feature>
<feature type="compositionally biased region" description="Acidic residues" evidence="1">
    <location>
        <begin position="114"/>
        <end position="126"/>
    </location>
</feature>
<dbReference type="AlphaFoldDB" id="A0A392RET8"/>
<feature type="region of interest" description="Disordered" evidence="1">
    <location>
        <begin position="86"/>
        <end position="137"/>
    </location>
</feature>
<name>A0A392RET8_9FABA</name>
<evidence type="ECO:0000256" key="1">
    <source>
        <dbReference type="SAM" id="MobiDB-lite"/>
    </source>
</evidence>
<feature type="compositionally biased region" description="Polar residues" evidence="1">
    <location>
        <begin position="127"/>
        <end position="137"/>
    </location>
</feature>